<dbReference type="EMBL" id="KN726162">
    <property type="protein sequence ID" value="KIH69407.1"/>
    <property type="molecule type" value="Genomic_DNA"/>
</dbReference>
<sequence length="198" mass="22082">MILVLFGFFVATPPTSAQSCEDHVDFCDTLQPVCFGSIAKYHVQQLQILTDQLSNSTSLPALESFLPLMRSDSSGFLTYVGTGTNITESNEFEQKIKDTLPLLKETLPLIRESLPLIRESLPLLRRIIDSSHYSTDKTTCQQKATCKSCRECPKLREAVTAMIESICPNTCRRSGPERASVKIFDSQLWIAALGMSRD</sequence>
<feature type="signal peptide" evidence="1">
    <location>
        <begin position="1"/>
        <end position="17"/>
    </location>
</feature>
<dbReference type="Proteomes" id="UP000054047">
    <property type="component" value="Unassembled WGS sequence"/>
</dbReference>
<dbReference type="OrthoDB" id="5814880at2759"/>
<accession>A0A0C2E1Y3</accession>
<dbReference type="AlphaFoldDB" id="A0A0C2E1Y3"/>
<feature type="chain" id="PRO_5002147994" evidence="1">
    <location>
        <begin position="18"/>
        <end position="198"/>
    </location>
</feature>
<proteinExistence type="predicted"/>
<evidence type="ECO:0000313" key="3">
    <source>
        <dbReference type="Proteomes" id="UP000054047"/>
    </source>
</evidence>
<evidence type="ECO:0000313" key="2">
    <source>
        <dbReference type="EMBL" id="KIH69407.1"/>
    </source>
</evidence>
<gene>
    <name evidence="2" type="ORF">ANCDUO_00247</name>
</gene>
<keyword evidence="1" id="KW-0732">Signal</keyword>
<name>A0A0C2E1Y3_9BILA</name>
<keyword evidence="3" id="KW-1185">Reference proteome</keyword>
<reference evidence="2 3" key="1">
    <citation type="submission" date="2013-12" db="EMBL/GenBank/DDBJ databases">
        <title>Draft genome of the parsitic nematode Ancylostoma duodenale.</title>
        <authorList>
            <person name="Mitreva M."/>
        </authorList>
    </citation>
    <scope>NUCLEOTIDE SEQUENCE [LARGE SCALE GENOMIC DNA]</scope>
    <source>
        <strain evidence="2 3">Zhejiang</strain>
    </source>
</reference>
<protein>
    <submittedName>
        <fullName evidence="2">Uncharacterized protein</fullName>
    </submittedName>
</protein>
<organism evidence="2 3">
    <name type="scientific">Ancylostoma duodenale</name>
    <dbReference type="NCBI Taxonomy" id="51022"/>
    <lineage>
        <taxon>Eukaryota</taxon>
        <taxon>Metazoa</taxon>
        <taxon>Ecdysozoa</taxon>
        <taxon>Nematoda</taxon>
        <taxon>Chromadorea</taxon>
        <taxon>Rhabditida</taxon>
        <taxon>Rhabditina</taxon>
        <taxon>Rhabditomorpha</taxon>
        <taxon>Strongyloidea</taxon>
        <taxon>Ancylostomatidae</taxon>
        <taxon>Ancylostomatinae</taxon>
        <taxon>Ancylostoma</taxon>
    </lineage>
</organism>
<evidence type="ECO:0000256" key="1">
    <source>
        <dbReference type="SAM" id="SignalP"/>
    </source>
</evidence>